<evidence type="ECO:0000313" key="2">
    <source>
        <dbReference type="Proteomes" id="UP000179057"/>
    </source>
</evidence>
<evidence type="ECO:0000313" key="1">
    <source>
        <dbReference type="EMBL" id="OGM93655.1"/>
    </source>
</evidence>
<organism evidence="1 2">
    <name type="scientific">Candidatus Wolfebacteria bacterium RIFOXYD1_FULL_48_65</name>
    <dbReference type="NCBI Taxonomy" id="1802561"/>
    <lineage>
        <taxon>Bacteria</taxon>
        <taxon>Candidatus Wolfeibacteriota</taxon>
    </lineage>
</organism>
<sequence>MIMVWHETECMDGNQSGSFNITTSDIVTFNRHPAKAVAIIARRSFVIEFIKVMNKSQVVLFVQKYFLLINSSVKSMV</sequence>
<dbReference type="EMBL" id="MGIV01000023">
    <property type="protein sequence ID" value="OGM93655.1"/>
    <property type="molecule type" value="Genomic_DNA"/>
</dbReference>
<reference evidence="1 2" key="1">
    <citation type="journal article" date="2016" name="Nat. Commun.">
        <title>Thousands of microbial genomes shed light on interconnected biogeochemical processes in an aquifer system.</title>
        <authorList>
            <person name="Anantharaman K."/>
            <person name="Brown C.T."/>
            <person name="Hug L.A."/>
            <person name="Sharon I."/>
            <person name="Castelle C.J."/>
            <person name="Probst A.J."/>
            <person name="Thomas B.C."/>
            <person name="Singh A."/>
            <person name="Wilkins M.J."/>
            <person name="Karaoz U."/>
            <person name="Brodie E.L."/>
            <person name="Williams K.H."/>
            <person name="Hubbard S.S."/>
            <person name="Banfield J.F."/>
        </authorList>
    </citation>
    <scope>NUCLEOTIDE SEQUENCE [LARGE SCALE GENOMIC DNA]</scope>
</reference>
<gene>
    <name evidence="1" type="ORF">A2610_00205</name>
</gene>
<dbReference type="AlphaFoldDB" id="A0A1F8E0W2"/>
<dbReference type="Proteomes" id="UP000179057">
    <property type="component" value="Unassembled WGS sequence"/>
</dbReference>
<protein>
    <submittedName>
        <fullName evidence="1">Uncharacterized protein</fullName>
    </submittedName>
</protein>
<proteinExistence type="predicted"/>
<accession>A0A1F8E0W2</accession>
<comment type="caution">
    <text evidence="1">The sequence shown here is derived from an EMBL/GenBank/DDBJ whole genome shotgun (WGS) entry which is preliminary data.</text>
</comment>
<name>A0A1F8E0W2_9BACT</name>